<proteinExistence type="predicted"/>
<dbReference type="InterPro" id="IPR046667">
    <property type="entry name" value="DUF6537"/>
</dbReference>
<feature type="domain" description="DUF6537" evidence="1">
    <location>
        <begin position="1"/>
        <end position="76"/>
    </location>
</feature>
<name>V9W128_9RHOB</name>
<dbReference type="STRING" id="999552.METH_03835"/>
<reference evidence="2 3" key="1">
    <citation type="submission" date="2013-09" db="EMBL/GenBank/DDBJ databases">
        <authorList>
            <consortium name="DOE Joint Genome Institute"/>
            <person name="Klenk H.-P."/>
            <person name="Huntemann M."/>
            <person name="Han J."/>
            <person name="Chen A."/>
            <person name="Kyrpides N."/>
            <person name="Mavromatis K."/>
            <person name="Markowitz V."/>
            <person name="Palaniappan K."/>
            <person name="Ivanova N."/>
            <person name="Schaumberg A."/>
            <person name="Pati A."/>
            <person name="Liolios K."/>
            <person name="Nordberg H.P."/>
            <person name="Cantor M.N."/>
            <person name="Hua S.X."/>
            <person name="Woyke T."/>
        </authorList>
    </citation>
    <scope>NUCLEOTIDE SEQUENCE [LARGE SCALE GENOMIC DNA]</scope>
    <source>
        <strain evidence="2 3">DSM 14336</strain>
    </source>
</reference>
<gene>
    <name evidence="2" type="ORF">METH_03835</name>
</gene>
<evidence type="ECO:0000313" key="3">
    <source>
        <dbReference type="Proteomes" id="UP000018780"/>
    </source>
</evidence>
<dbReference type="Pfam" id="PF20169">
    <property type="entry name" value="DUF6537"/>
    <property type="match status" value="1"/>
</dbReference>
<dbReference type="RefSeq" id="WP_024089069.1">
    <property type="nucleotide sequence ID" value="NC_023135.1"/>
</dbReference>
<sequence length="92" mass="10492">MKRLRGTLFDIFGYTAERRHERGQIREFEQDIEQVMRALSVETIADAITLARLPETIKGFGHVKQRNAGHAASQRAQLLKRMGLLATRVSQT</sequence>
<dbReference type="KEGG" id="lmd:METH_03835"/>
<dbReference type="HOGENOM" id="CLU_186809_0_0_5"/>
<organism evidence="2 3">
    <name type="scientific">Leisingera methylohalidivorans DSM 14336</name>
    <dbReference type="NCBI Taxonomy" id="999552"/>
    <lineage>
        <taxon>Bacteria</taxon>
        <taxon>Pseudomonadati</taxon>
        <taxon>Pseudomonadota</taxon>
        <taxon>Alphaproteobacteria</taxon>
        <taxon>Rhodobacterales</taxon>
        <taxon>Roseobacteraceae</taxon>
        <taxon>Leisingera</taxon>
    </lineage>
</organism>
<evidence type="ECO:0000313" key="2">
    <source>
        <dbReference type="EMBL" id="AHD02867.1"/>
    </source>
</evidence>
<accession>V9W128</accession>
<keyword evidence="3" id="KW-1185">Reference proteome</keyword>
<evidence type="ECO:0000259" key="1">
    <source>
        <dbReference type="Pfam" id="PF20169"/>
    </source>
</evidence>
<dbReference type="AlphaFoldDB" id="V9W128"/>
<dbReference type="PATRIC" id="fig|999552.6.peg.758"/>
<protein>
    <recommendedName>
        <fullName evidence="1">DUF6537 domain-containing protein</fullName>
    </recommendedName>
</protein>
<dbReference type="EMBL" id="CP006773">
    <property type="protein sequence ID" value="AHD02867.1"/>
    <property type="molecule type" value="Genomic_DNA"/>
</dbReference>
<dbReference type="Proteomes" id="UP000018780">
    <property type="component" value="Chromosome"/>
</dbReference>